<dbReference type="PANTHER" id="PTHR43283:SF3">
    <property type="entry name" value="BETA-LACTAMASE FAMILY PROTEIN (AFU_ORTHOLOGUE AFUA_5G07500)"/>
    <property type="match status" value="1"/>
</dbReference>
<feature type="domain" description="Beta-lactamase-related" evidence="1">
    <location>
        <begin position="21"/>
        <end position="395"/>
    </location>
</feature>
<dbReference type="OrthoDB" id="428260at2759"/>
<comment type="caution">
    <text evidence="2">The sequence shown here is derived from an EMBL/GenBank/DDBJ whole genome shotgun (WGS) entry which is preliminary data.</text>
</comment>
<sequence>MAKLSSQTVDAIKQTVDAACADRQTGIPGTTVVVVDREGKELFAHAAGTRGFVSKEPMTLDSIYWIASCTKMLVGIACMQLVEKGVLELDDVQGLEVLCPELRAVKVLEGDIDNGFKLVEKKRGITLRMLLNHTAGFGYTFFNEKLRDYGLPIGIDEFTGDMRDFVQPLVNQPGERWEYGTNIDWAGVALERATKMSLNDYMVQNIFEPLGLKNINMIPTKDMKEKLVYMNVRNPDGTLTFRDAHIMSRSLRIEKPEEIASYFNSGGAGCFAKPQEYCQILATLLNDGTSPSTGVKILQPSTINEMFTNQIPEFPNFGRVLIPAARAEYTNPIPELYPVPGNPPQGWGLTMMLSNGGATGRSKSTGFWAGLPNLWWWCDRENGVAGMVAAQIVPFGDPNVLNMWAKVESMVYEALKA</sequence>
<evidence type="ECO:0000313" key="3">
    <source>
        <dbReference type="Proteomes" id="UP000799772"/>
    </source>
</evidence>
<dbReference type="Pfam" id="PF00144">
    <property type="entry name" value="Beta-lactamase"/>
    <property type="match status" value="1"/>
</dbReference>
<keyword evidence="3" id="KW-1185">Reference proteome</keyword>
<accession>A0A9P4I7B6</accession>
<evidence type="ECO:0000313" key="2">
    <source>
        <dbReference type="EMBL" id="KAF2093754.1"/>
    </source>
</evidence>
<dbReference type="SUPFAM" id="SSF56601">
    <property type="entry name" value="beta-lactamase/transpeptidase-like"/>
    <property type="match status" value="1"/>
</dbReference>
<dbReference type="Proteomes" id="UP000799772">
    <property type="component" value="Unassembled WGS sequence"/>
</dbReference>
<dbReference type="AlphaFoldDB" id="A0A9P4I7B6"/>
<dbReference type="PANTHER" id="PTHR43283">
    <property type="entry name" value="BETA-LACTAMASE-RELATED"/>
    <property type="match status" value="1"/>
</dbReference>
<evidence type="ECO:0000259" key="1">
    <source>
        <dbReference type="Pfam" id="PF00144"/>
    </source>
</evidence>
<name>A0A9P4I7B6_9PEZI</name>
<organism evidence="2 3">
    <name type="scientific">Rhizodiscina lignyota</name>
    <dbReference type="NCBI Taxonomy" id="1504668"/>
    <lineage>
        <taxon>Eukaryota</taxon>
        <taxon>Fungi</taxon>
        <taxon>Dikarya</taxon>
        <taxon>Ascomycota</taxon>
        <taxon>Pezizomycotina</taxon>
        <taxon>Dothideomycetes</taxon>
        <taxon>Pleosporomycetidae</taxon>
        <taxon>Aulographales</taxon>
        <taxon>Rhizodiscinaceae</taxon>
        <taxon>Rhizodiscina</taxon>
    </lineage>
</organism>
<gene>
    <name evidence="2" type="ORF">NA57DRAFT_68841</name>
</gene>
<dbReference type="InterPro" id="IPR012338">
    <property type="entry name" value="Beta-lactam/transpept-like"/>
</dbReference>
<dbReference type="Gene3D" id="3.40.710.10">
    <property type="entry name" value="DD-peptidase/beta-lactamase superfamily"/>
    <property type="match status" value="1"/>
</dbReference>
<reference evidence="2" key="1">
    <citation type="journal article" date="2020" name="Stud. Mycol.">
        <title>101 Dothideomycetes genomes: a test case for predicting lifestyles and emergence of pathogens.</title>
        <authorList>
            <person name="Haridas S."/>
            <person name="Albert R."/>
            <person name="Binder M."/>
            <person name="Bloem J."/>
            <person name="Labutti K."/>
            <person name="Salamov A."/>
            <person name="Andreopoulos B."/>
            <person name="Baker S."/>
            <person name="Barry K."/>
            <person name="Bills G."/>
            <person name="Bluhm B."/>
            <person name="Cannon C."/>
            <person name="Castanera R."/>
            <person name="Culley D."/>
            <person name="Daum C."/>
            <person name="Ezra D."/>
            <person name="Gonzalez J."/>
            <person name="Henrissat B."/>
            <person name="Kuo A."/>
            <person name="Liang C."/>
            <person name="Lipzen A."/>
            <person name="Lutzoni F."/>
            <person name="Magnuson J."/>
            <person name="Mondo S."/>
            <person name="Nolan M."/>
            <person name="Ohm R."/>
            <person name="Pangilinan J."/>
            <person name="Park H.-J."/>
            <person name="Ramirez L."/>
            <person name="Alfaro M."/>
            <person name="Sun H."/>
            <person name="Tritt A."/>
            <person name="Yoshinaga Y."/>
            <person name="Zwiers L.-H."/>
            <person name="Turgeon B."/>
            <person name="Goodwin S."/>
            <person name="Spatafora J."/>
            <person name="Crous P."/>
            <person name="Grigoriev I."/>
        </authorList>
    </citation>
    <scope>NUCLEOTIDE SEQUENCE</scope>
    <source>
        <strain evidence="2">CBS 133067</strain>
    </source>
</reference>
<proteinExistence type="predicted"/>
<dbReference type="EMBL" id="ML978136">
    <property type="protein sequence ID" value="KAF2093754.1"/>
    <property type="molecule type" value="Genomic_DNA"/>
</dbReference>
<dbReference type="InterPro" id="IPR050789">
    <property type="entry name" value="Diverse_Enzym_Activities"/>
</dbReference>
<protein>
    <submittedName>
        <fullName evidence="2">Beta-lactamase</fullName>
    </submittedName>
</protein>
<dbReference type="InterPro" id="IPR001466">
    <property type="entry name" value="Beta-lactam-related"/>
</dbReference>